<dbReference type="GO" id="GO:0006357">
    <property type="term" value="P:regulation of transcription by RNA polymerase II"/>
    <property type="evidence" value="ECO:0007669"/>
    <property type="project" value="TreeGrafter"/>
</dbReference>
<protein>
    <submittedName>
        <fullName evidence="6">NACHT and ankyrin domain protein</fullName>
    </submittedName>
</protein>
<dbReference type="SUPFAM" id="SSF52540">
    <property type="entry name" value="P-loop containing nucleoside triphosphate hydrolases"/>
    <property type="match status" value="1"/>
</dbReference>
<keyword evidence="1" id="KW-0677">Repeat</keyword>
<dbReference type="PANTHER" id="PTHR24126:SF14">
    <property type="entry name" value="ANK_REP_REGION DOMAIN-CONTAINING PROTEIN"/>
    <property type="match status" value="1"/>
</dbReference>
<feature type="repeat" description="ANK" evidence="3">
    <location>
        <begin position="697"/>
        <end position="729"/>
    </location>
</feature>
<feature type="repeat" description="ANK" evidence="3">
    <location>
        <begin position="580"/>
        <end position="612"/>
    </location>
</feature>
<comment type="caution">
    <text evidence="6">The sequence shown here is derived from an EMBL/GenBank/DDBJ whole genome shotgun (WGS) entry which is preliminary data.</text>
</comment>
<feature type="compositionally biased region" description="Basic residues" evidence="4">
    <location>
        <begin position="841"/>
        <end position="856"/>
    </location>
</feature>
<dbReference type="InterPro" id="IPR056884">
    <property type="entry name" value="NPHP3-like_N"/>
</dbReference>
<evidence type="ECO:0000256" key="1">
    <source>
        <dbReference type="ARBA" id="ARBA00022737"/>
    </source>
</evidence>
<dbReference type="GO" id="GO:0061629">
    <property type="term" value="F:RNA polymerase II-specific DNA-binding transcription factor binding"/>
    <property type="evidence" value="ECO:0007669"/>
    <property type="project" value="TreeGrafter"/>
</dbReference>
<dbReference type="Pfam" id="PF12796">
    <property type="entry name" value="Ank_2"/>
    <property type="match status" value="3"/>
</dbReference>
<feature type="repeat" description="ANK" evidence="3">
    <location>
        <begin position="664"/>
        <end position="696"/>
    </location>
</feature>
<gene>
    <name evidence="6" type="ORF">FTJAE_5135</name>
</gene>
<organism evidence="6 7">
    <name type="scientific">Fusarium tjaetaba</name>
    <dbReference type="NCBI Taxonomy" id="1567544"/>
    <lineage>
        <taxon>Eukaryota</taxon>
        <taxon>Fungi</taxon>
        <taxon>Dikarya</taxon>
        <taxon>Ascomycota</taxon>
        <taxon>Pezizomycotina</taxon>
        <taxon>Sordariomycetes</taxon>
        <taxon>Hypocreomycetidae</taxon>
        <taxon>Hypocreales</taxon>
        <taxon>Nectriaceae</taxon>
        <taxon>Fusarium</taxon>
        <taxon>Fusarium fujikuroi species complex</taxon>
    </lineage>
</organism>
<feature type="region of interest" description="Disordered" evidence="4">
    <location>
        <begin position="819"/>
        <end position="856"/>
    </location>
</feature>
<dbReference type="SUPFAM" id="SSF48403">
    <property type="entry name" value="Ankyrin repeat"/>
    <property type="match status" value="2"/>
</dbReference>
<proteinExistence type="predicted"/>
<feature type="domain" description="Nephrocystin 3-like N-terminal" evidence="5">
    <location>
        <begin position="78"/>
        <end position="229"/>
    </location>
</feature>
<dbReference type="OrthoDB" id="20872at2759"/>
<accession>A0A8H5VV98</accession>
<dbReference type="InterPro" id="IPR027417">
    <property type="entry name" value="P-loop_NTPase"/>
</dbReference>
<dbReference type="PRINTS" id="PR01415">
    <property type="entry name" value="ANKYRIN"/>
</dbReference>
<dbReference type="SMART" id="SM00248">
    <property type="entry name" value="ANK"/>
    <property type="match status" value="11"/>
</dbReference>
<dbReference type="PROSITE" id="PS50088">
    <property type="entry name" value="ANK_REPEAT"/>
    <property type="match status" value="7"/>
</dbReference>
<feature type="repeat" description="ANK" evidence="3">
    <location>
        <begin position="481"/>
        <end position="513"/>
    </location>
</feature>
<dbReference type="Gene3D" id="1.25.40.20">
    <property type="entry name" value="Ankyrin repeat-containing domain"/>
    <property type="match status" value="3"/>
</dbReference>
<feature type="repeat" description="ANK" evidence="3">
    <location>
        <begin position="514"/>
        <end position="546"/>
    </location>
</feature>
<evidence type="ECO:0000256" key="2">
    <source>
        <dbReference type="ARBA" id="ARBA00023043"/>
    </source>
</evidence>
<evidence type="ECO:0000313" key="6">
    <source>
        <dbReference type="EMBL" id="KAF5638747.1"/>
    </source>
</evidence>
<evidence type="ECO:0000256" key="4">
    <source>
        <dbReference type="SAM" id="MobiDB-lite"/>
    </source>
</evidence>
<sequence length="856" mass="93472">MSTQVSESHEKKMMQQIHNVVVSNGGMAVLGSNRNVTIGKPDVQLNSKVNKCRETLFVTLPDIDRETLASSKGQRTPGTCEWVCHNPAYQAWFAKESPLLWISGGPGKGKTVLSLFLTEQIKLFCEESGSRLLYFFCRFQHEQYNSPTKLLRSLAYQLLEFSIDGPQISEVFNLECLWKIFEILLSQPHLPTVYCIIDGIDECHSCDILMEKFESLCKSRSEGPLALAIIGRDVDVLGRSSYHFTASSQANVSGSQLSEPFRDIRLDPDNEESVNSDIAKFTRSRLEPLTIIDGFNDIRMDVEKTLIKKADGTFLWISFVIHELCNKRTCLQIQEIIRDLPEDLHPIFGRMLHQIDPKYRQSTISILTWVAMTERPLTIAELASAIESDLAILGGGDAQTIEFLLSNDFEPWDIGDHNEALEIAANTGQEAAVKLLLDLPATAFDSESKGRSLLASAYSGHKTIVKLLLDNGAHIDYTTVGKMTALARAVRAGQITVVQLLLDRGADIDTRNPLHETALIMAAGRGHSAVVELLLARGADSGASDYYGDTALTKAAGGGHFETAQILLRNGAPVDSQGAEVLTPLIKAAHSGHLDMVELLLDCGAEKETIRGGHGTPLIEAAAEGHVQHRLNGTALGSAAYFGELAAMQLLIDRGTEVNMKNTFGKTALICAAMQKQPAAVDLLLQNKAEVDAIDEGGCTALLEAAKNGDLDIVYALLSKGADPNRRSNSGGIAIIEALMVAGASGLEVGSQLVQRKTAAVCLLDHGADVNLYGRFCHRGLGKLDAPPLIHAASNGWEWAVQLLLERGADCNLRAVAIQSEPEPKPEPELEIRMQPVTNPKQKRWKSSSLWKHRKR</sequence>
<dbReference type="InterPro" id="IPR002110">
    <property type="entry name" value="Ankyrin_rpt"/>
</dbReference>
<keyword evidence="2 3" id="KW-0040">ANK repeat</keyword>
<dbReference type="Pfam" id="PF24883">
    <property type="entry name" value="NPHP3_N"/>
    <property type="match status" value="1"/>
</dbReference>
<dbReference type="AlphaFoldDB" id="A0A8H5VV98"/>
<dbReference type="Gene3D" id="3.40.50.300">
    <property type="entry name" value="P-loop containing nucleotide triphosphate hydrolases"/>
    <property type="match status" value="1"/>
</dbReference>
<dbReference type="PROSITE" id="PS50297">
    <property type="entry name" value="ANK_REP_REGION"/>
    <property type="match status" value="5"/>
</dbReference>
<feature type="compositionally biased region" description="Basic and acidic residues" evidence="4">
    <location>
        <begin position="822"/>
        <end position="832"/>
    </location>
</feature>
<name>A0A8H5VV98_9HYPO</name>
<feature type="repeat" description="ANK" evidence="3">
    <location>
        <begin position="631"/>
        <end position="663"/>
    </location>
</feature>
<reference evidence="6 7" key="1">
    <citation type="submission" date="2020-05" db="EMBL/GenBank/DDBJ databases">
        <title>Identification and distribution of gene clusters putatively required for synthesis of sphingolipid metabolism inhibitors in phylogenetically diverse species of the filamentous fungus Fusarium.</title>
        <authorList>
            <person name="Kim H.-S."/>
            <person name="Busman M."/>
            <person name="Brown D.W."/>
            <person name="Divon H."/>
            <person name="Uhlig S."/>
            <person name="Proctor R.H."/>
        </authorList>
    </citation>
    <scope>NUCLEOTIDE SEQUENCE [LARGE SCALE GENOMIC DNA]</scope>
    <source>
        <strain evidence="6 7">NRRL 66243</strain>
    </source>
</reference>
<evidence type="ECO:0000313" key="7">
    <source>
        <dbReference type="Proteomes" id="UP000530670"/>
    </source>
</evidence>
<dbReference type="GO" id="GO:0005634">
    <property type="term" value="C:nucleus"/>
    <property type="evidence" value="ECO:0007669"/>
    <property type="project" value="TreeGrafter"/>
</dbReference>
<dbReference type="Proteomes" id="UP000530670">
    <property type="component" value="Unassembled WGS sequence"/>
</dbReference>
<dbReference type="RefSeq" id="XP_037207740.1">
    <property type="nucleotide sequence ID" value="XM_037351611.1"/>
</dbReference>
<dbReference type="PANTHER" id="PTHR24126">
    <property type="entry name" value="ANKYRIN REPEAT, PH AND SEC7 DOMAIN CONTAINING PROTEIN SECG-RELATED"/>
    <property type="match status" value="1"/>
</dbReference>
<evidence type="ECO:0000256" key="3">
    <source>
        <dbReference type="PROSITE-ProRule" id="PRU00023"/>
    </source>
</evidence>
<dbReference type="InterPro" id="IPR036770">
    <property type="entry name" value="Ankyrin_rpt-contain_sf"/>
</dbReference>
<evidence type="ECO:0000259" key="5">
    <source>
        <dbReference type="Pfam" id="PF24883"/>
    </source>
</evidence>
<feature type="repeat" description="ANK" evidence="3">
    <location>
        <begin position="547"/>
        <end position="579"/>
    </location>
</feature>
<dbReference type="Pfam" id="PF00023">
    <property type="entry name" value="Ank"/>
    <property type="match status" value="1"/>
</dbReference>
<dbReference type="GeneID" id="59303881"/>
<dbReference type="EMBL" id="JAAQRI010000097">
    <property type="protein sequence ID" value="KAF5638747.1"/>
    <property type="molecule type" value="Genomic_DNA"/>
</dbReference>
<keyword evidence="7" id="KW-1185">Reference proteome</keyword>